<dbReference type="Gene3D" id="2.60.40.10">
    <property type="entry name" value="Immunoglobulins"/>
    <property type="match status" value="1"/>
</dbReference>
<dbReference type="OrthoDB" id="826619at2"/>
<sequence length="102" mass="10726">MEVTPSVYDFGSIPKETPVSTVFKIKNTGDKPLIINDAKASCGCTVPRKPEEPILPGEVGELEVTYKSNPGQAGAPMNKSVTISGNIPGAQKIVTIKGQVQS</sequence>
<evidence type="ECO:0000313" key="1">
    <source>
        <dbReference type="EMBL" id="RFC55338.1"/>
    </source>
</evidence>
<dbReference type="PANTHER" id="PTHR37833">
    <property type="entry name" value="LIPOPROTEIN-RELATED"/>
    <property type="match status" value="1"/>
</dbReference>
<dbReference type="PANTHER" id="PTHR37833:SF1">
    <property type="entry name" value="SIGNAL PEPTIDE PROTEIN"/>
    <property type="match status" value="1"/>
</dbReference>
<comment type="caution">
    <text evidence="1">The sequence shown here is derived from an EMBL/GenBank/DDBJ whole genome shotgun (WGS) entry which is preliminary data.</text>
</comment>
<keyword evidence="2" id="KW-1185">Reference proteome</keyword>
<gene>
    <name evidence="1" type="ORF">DXU93_03460</name>
</gene>
<dbReference type="Proteomes" id="UP000257127">
    <property type="component" value="Unassembled WGS sequence"/>
</dbReference>
<evidence type="ECO:0000313" key="2">
    <source>
        <dbReference type="Proteomes" id="UP000257127"/>
    </source>
</evidence>
<name>A0A3E1F0K8_9FLAO</name>
<dbReference type="EMBL" id="QURB01000002">
    <property type="protein sequence ID" value="RFC55338.1"/>
    <property type="molecule type" value="Genomic_DNA"/>
</dbReference>
<proteinExistence type="predicted"/>
<dbReference type="Pfam" id="PF07610">
    <property type="entry name" value="DUF1573"/>
    <property type="match status" value="1"/>
</dbReference>
<dbReference type="AlphaFoldDB" id="A0A3E1F0K8"/>
<protein>
    <submittedName>
        <fullName evidence="1">DUF1573 domain-containing protein</fullName>
    </submittedName>
</protein>
<accession>A0A3E1F0K8</accession>
<dbReference type="InterPro" id="IPR013783">
    <property type="entry name" value="Ig-like_fold"/>
</dbReference>
<reference evidence="1 2" key="1">
    <citation type="submission" date="2018-08" db="EMBL/GenBank/DDBJ databases">
        <title>The draft genome squence of Brumimicrobium sp. N62.</title>
        <authorList>
            <person name="Du Z.-J."/>
            <person name="Luo H.-R."/>
        </authorList>
    </citation>
    <scope>NUCLEOTIDE SEQUENCE [LARGE SCALE GENOMIC DNA]</scope>
    <source>
        <strain evidence="1 2">N62</strain>
    </source>
</reference>
<dbReference type="InterPro" id="IPR011467">
    <property type="entry name" value="DUF1573"/>
</dbReference>
<organism evidence="1 2">
    <name type="scientific">Brumimicrobium aurantiacum</name>
    <dbReference type="NCBI Taxonomy" id="1737063"/>
    <lineage>
        <taxon>Bacteria</taxon>
        <taxon>Pseudomonadati</taxon>
        <taxon>Bacteroidota</taxon>
        <taxon>Flavobacteriia</taxon>
        <taxon>Flavobacteriales</taxon>
        <taxon>Crocinitomicaceae</taxon>
        <taxon>Brumimicrobium</taxon>
    </lineage>
</organism>